<comment type="caution">
    <text evidence="1">The sequence shown here is derived from an EMBL/GenBank/DDBJ whole genome shotgun (WGS) entry which is preliminary data.</text>
</comment>
<gene>
    <name evidence="1" type="ORF">CDAR_69651</name>
</gene>
<organism evidence="1 2">
    <name type="scientific">Caerostris darwini</name>
    <dbReference type="NCBI Taxonomy" id="1538125"/>
    <lineage>
        <taxon>Eukaryota</taxon>
        <taxon>Metazoa</taxon>
        <taxon>Ecdysozoa</taxon>
        <taxon>Arthropoda</taxon>
        <taxon>Chelicerata</taxon>
        <taxon>Arachnida</taxon>
        <taxon>Araneae</taxon>
        <taxon>Araneomorphae</taxon>
        <taxon>Entelegynae</taxon>
        <taxon>Araneoidea</taxon>
        <taxon>Araneidae</taxon>
        <taxon>Caerostris</taxon>
    </lineage>
</organism>
<dbReference type="AlphaFoldDB" id="A0AAV4U0V9"/>
<reference evidence="1 2" key="1">
    <citation type="submission" date="2021-06" db="EMBL/GenBank/DDBJ databases">
        <title>Caerostris darwini draft genome.</title>
        <authorList>
            <person name="Kono N."/>
            <person name="Arakawa K."/>
        </authorList>
    </citation>
    <scope>NUCLEOTIDE SEQUENCE [LARGE SCALE GENOMIC DNA]</scope>
</reference>
<keyword evidence="2" id="KW-1185">Reference proteome</keyword>
<proteinExistence type="predicted"/>
<dbReference type="Proteomes" id="UP001054837">
    <property type="component" value="Unassembled WGS sequence"/>
</dbReference>
<evidence type="ECO:0000313" key="1">
    <source>
        <dbReference type="EMBL" id="GIY51357.1"/>
    </source>
</evidence>
<evidence type="ECO:0000313" key="2">
    <source>
        <dbReference type="Proteomes" id="UP001054837"/>
    </source>
</evidence>
<dbReference type="EMBL" id="BPLQ01010518">
    <property type="protein sequence ID" value="GIY51357.1"/>
    <property type="molecule type" value="Genomic_DNA"/>
</dbReference>
<name>A0AAV4U0V9_9ARAC</name>
<accession>A0AAV4U0V9</accession>
<protein>
    <submittedName>
        <fullName evidence="1">Uncharacterized protein</fullName>
    </submittedName>
</protein>
<sequence>MGHENEDLEVLEAQRPMRALFHFTNMAFKYNFKFAATGAINGKNWAILSLDTAFFPGTPRVAASTPFKLLAVCCSEILYLP</sequence>